<comment type="caution">
    <text evidence="1">The sequence shown here is derived from an EMBL/GenBank/DDBJ whole genome shotgun (WGS) entry which is preliminary data.</text>
</comment>
<gene>
    <name evidence="1" type="ORF">DKT75_06645</name>
</gene>
<reference evidence="1 2" key="1">
    <citation type="submission" date="2018-05" db="EMBL/GenBank/DDBJ databases">
        <title>Leucothrix arctica sp. nov., isolated from Arctic seawater.</title>
        <authorList>
            <person name="Choi A."/>
            <person name="Baek K."/>
        </authorList>
    </citation>
    <scope>NUCLEOTIDE SEQUENCE [LARGE SCALE GENOMIC DNA]</scope>
    <source>
        <strain evidence="1 2">IMCC9719</strain>
    </source>
</reference>
<dbReference type="Proteomes" id="UP000245506">
    <property type="component" value="Unassembled WGS sequence"/>
</dbReference>
<evidence type="ECO:0000313" key="2">
    <source>
        <dbReference type="Proteomes" id="UP000245506"/>
    </source>
</evidence>
<protein>
    <recommendedName>
        <fullName evidence="3">DUF465 domain-containing protein</fullName>
    </recommendedName>
</protein>
<evidence type="ECO:0000313" key="1">
    <source>
        <dbReference type="EMBL" id="PWQ97592.1"/>
    </source>
</evidence>
<dbReference type="EMBL" id="QGKL01000019">
    <property type="protein sequence ID" value="PWQ97592.1"/>
    <property type="molecule type" value="Genomic_DNA"/>
</dbReference>
<proteinExistence type="predicted"/>
<dbReference type="OrthoDB" id="9961557at2"/>
<dbReference type="AlphaFoldDB" id="A0A317CMQ6"/>
<dbReference type="RefSeq" id="WP_109822634.1">
    <property type="nucleotide sequence ID" value="NZ_QGKL01000019.1"/>
</dbReference>
<organism evidence="1 2">
    <name type="scientific">Leucothrix arctica</name>
    <dbReference type="NCBI Taxonomy" id="1481894"/>
    <lineage>
        <taxon>Bacteria</taxon>
        <taxon>Pseudomonadati</taxon>
        <taxon>Pseudomonadota</taxon>
        <taxon>Gammaproteobacteria</taxon>
        <taxon>Thiotrichales</taxon>
        <taxon>Thiotrichaceae</taxon>
        <taxon>Leucothrix</taxon>
    </lineage>
</organism>
<accession>A0A317CMQ6</accession>
<name>A0A317CMQ6_9GAMM</name>
<keyword evidence="2" id="KW-1185">Reference proteome</keyword>
<sequence length="88" mass="10275">MKLKKLIEKADTLFNADESDRKQRQSSIKVVLKKLRKHQTKLFEKLQSDELDLESREKLEKKLALTKLHRKNGVGILKEIKAEESESS</sequence>
<evidence type="ECO:0008006" key="3">
    <source>
        <dbReference type="Google" id="ProtNLM"/>
    </source>
</evidence>